<evidence type="ECO:0000256" key="1">
    <source>
        <dbReference type="SAM" id="Phobius"/>
    </source>
</evidence>
<feature type="transmembrane region" description="Helical" evidence="1">
    <location>
        <begin position="237"/>
        <end position="256"/>
    </location>
</feature>
<keyword evidence="1" id="KW-0472">Membrane</keyword>
<evidence type="ECO:0000313" key="4">
    <source>
        <dbReference type="Proteomes" id="UP000006462"/>
    </source>
</evidence>
<sequence length="283" mass="29942">MNSMKWLMAGAMLIFGSIGLFARRVPLSSAQISLLRAAVGGLCLLAAAAGNGLSWKRIRANARYLLMAGAFIGMNLILFFEAFRWTSIATGTVCYYLAPVFMLCLAPWLLREKLARRTVLCVFVSLCGLACVVGGSGGAGRNDLLGIACGVGAAVFYACAVMANKFLRGVTPYESTAAELLLAATFLAPYVLVKGGVPLAGLDGAGWFCLAALCLIHTGLAYLMYFTALRRLPAQTTAALSYIDPLSAILMSWLILGESMTPLQLAGGALILGATFLNEMKKD</sequence>
<keyword evidence="1" id="KW-1133">Transmembrane helix</keyword>
<dbReference type="Gene3D" id="1.10.3730.20">
    <property type="match status" value="1"/>
</dbReference>
<name>A0ABM9ZY17_9BACT</name>
<dbReference type="PANTHER" id="PTHR22911">
    <property type="entry name" value="ACYL-MALONYL CONDENSING ENZYME-RELATED"/>
    <property type="match status" value="1"/>
</dbReference>
<protein>
    <submittedName>
        <fullName evidence="3">Membrane protein</fullName>
    </submittedName>
</protein>
<feature type="transmembrane region" description="Helical" evidence="1">
    <location>
        <begin position="32"/>
        <end position="52"/>
    </location>
</feature>
<reference evidence="3 4" key="1">
    <citation type="submission" date="2009-12" db="EMBL/GenBank/DDBJ databases">
        <authorList>
            <person name="Shrivastava S."/>
            <person name="Madupu R."/>
            <person name="Durkin A.S."/>
            <person name="Torralba M."/>
            <person name="Methe B."/>
            <person name="Sutton G.G."/>
            <person name="Strausberg R.L."/>
            <person name="Nelson K.E."/>
        </authorList>
    </citation>
    <scope>NUCLEOTIDE SEQUENCE [LARGE SCALE GENOMIC DNA]</scope>
    <source>
        <strain evidence="3 4">W5455</strain>
    </source>
</reference>
<feature type="transmembrane region" description="Helical" evidence="1">
    <location>
        <begin position="144"/>
        <end position="164"/>
    </location>
</feature>
<feature type="transmembrane region" description="Helical" evidence="1">
    <location>
        <begin position="88"/>
        <end position="110"/>
    </location>
</feature>
<dbReference type="InterPro" id="IPR000620">
    <property type="entry name" value="EamA_dom"/>
</dbReference>
<organism evidence="3 4">
    <name type="scientific">Pyramidobacter piscolens W5455</name>
    <dbReference type="NCBI Taxonomy" id="352165"/>
    <lineage>
        <taxon>Bacteria</taxon>
        <taxon>Thermotogati</taxon>
        <taxon>Synergistota</taxon>
        <taxon>Synergistia</taxon>
        <taxon>Synergistales</taxon>
        <taxon>Dethiosulfovibrionaceae</taxon>
        <taxon>Pyramidobacter</taxon>
    </lineage>
</organism>
<accession>A0ABM9ZY17</accession>
<gene>
    <name evidence="3" type="ORF">HMPREF7215_1420</name>
</gene>
<dbReference type="PANTHER" id="PTHR22911:SF102">
    <property type="entry name" value="MEMBRANE PROTEIN"/>
    <property type="match status" value="1"/>
</dbReference>
<dbReference type="SUPFAM" id="SSF103481">
    <property type="entry name" value="Multidrug resistance efflux transporter EmrE"/>
    <property type="match status" value="2"/>
</dbReference>
<keyword evidence="1" id="KW-0812">Transmembrane</keyword>
<dbReference type="EMBL" id="ADFP01000015">
    <property type="protein sequence ID" value="EFB91822.1"/>
    <property type="molecule type" value="Genomic_DNA"/>
</dbReference>
<evidence type="ECO:0000259" key="2">
    <source>
        <dbReference type="Pfam" id="PF00892"/>
    </source>
</evidence>
<dbReference type="Pfam" id="PF00892">
    <property type="entry name" value="EamA"/>
    <property type="match status" value="2"/>
</dbReference>
<evidence type="ECO:0000313" key="3">
    <source>
        <dbReference type="EMBL" id="EFB91822.1"/>
    </source>
</evidence>
<feature type="domain" description="EamA" evidence="2">
    <location>
        <begin position="145"/>
        <end position="277"/>
    </location>
</feature>
<feature type="transmembrane region" description="Helical" evidence="1">
    <location>
        <begin position="176"/>
        <end position="193"/>
    </location>
</feature>
<dbReference type="Proteomes" id="UP000006462">
    <property type="component" value="Unassembled WGS sequence"/>
</dbReference>
<proteinExistence type="predicted"/>
<feature type="transmembrane region" description="Helical" evidence="1">
    <location>
        <begin position="262"/>
        <end position="280"/>
    </location>
</feature>
<feature type="transmembrane region" description="Helical" evidence="1">
    <location>
        <begin position="119"/>
        <end position="138"/>
    </location>
</feature>
<feature type="transmembrane region" description="Helical" evidence="1">
    <location>
        <begin position="205"/>
        <end position="225"/>
    </location>
</feature>
<feature type="transmembrane region" description="Helical" evidence="1">
    <location>
        <begin position="64"/>
        <end position="82"/>
    </location>
</feature>
<dbReference type="RefSeq" id="WP_009163727.1">
    <property type="nucleotide sequence ID" value="NZ_ADFP01000015.1"/>
</dbReference>
<feature type="domain" description="EamA" evidence="2">
    <location>
        <begin position="6"/>
        <end position="133"/>
    </location>
</feature>
<dbReference type="InterPro" id="IPR037185">
    <property type="entry name" value="EmrE-like"/>
</dbReference>
<keyword evidence="4" id="KW-1185">Reference proteome</keyword>
<comment type="caution">
    <text evidence="3">The sequence shown here is derived from an EMBL/GenBank/DDBJ whole genome shotgun (WGS) entry which is preliminary data.</text>
</comment>